<accession>A0ACC1JVG2</accession>
<name>A0ACC1JVG2_9FUNG</name>
<dbReference type="Proteomes" id="UP001140234">
    <property type="component" value="Unassembled WGS sequence"/>
</dbReference>
<protein>
    <submittedName>
        <fullName evidence="1">Uncharacterized protein</fullName>
    </submittedName>
</protein>
<reference evidence="1" key="1">
    <citation type="submission" date="2022-07" db="EMBL/GenBank/DDBJ databases">
        <title>Phylogenomic reconstructions and comparative analyses of Kickxellomycotina fungi.</title>
        <authorList>
            <person name="Reynolds N.K."/>
            <person name="Stajich J.E."/>
            <person name="Barry K."/>
            <person name="Grigoriev I.V."/>
            <person name="Crous P."/>
            <person name="Smith M.E."/>
        </authorList>
    </citation>
    <scope>NUCLEOTIDE SEQUENCE</scope>
    <source>
        <strain evidence="1">CBS 109366</strain>
    </source>
</reference>
<dbReference type="EMBL" id="JANBUJ010001223">
    <property type="protein sequence ID" value="KAJ2768244.1"/>
    <property type="molecule type" value="Genomic_DNA"/>
</dbReference>
<evidence type="ECO:0000313" key="2">
    <source>
        <dbReference type="Proteomes" id="UP001140234"/>
    </source>
</evidence>
<sequence>MHKVFLGLVPFSALMVLSTIFIAHIDLLQRRKRTINGSESFVSFPSSDQRTHRTSAIVTHTTKADGGGDCEIAKIEDAGAPGSVSDGSETQLEHTSLLQGKRLYFALAGLDALLFIAALDLTIIATVYVEIANSFNALSRAEWTVTSYMLASTAIQPLYGKFSDILGRTEAVVVAVLLFVVGSVLCALSHSMDALIASRAVQGLGGGGIMSLIFVIVADVLSERERGKYIGVFTCTWGLASAVAPILGGFIVQRADWRVIFWINLPFCAIALLLVLFVMRLPRPSGSIKEKALKIDVLGTILFLAGCVPLLLGLSWGGREYSWTSPLVLGCVLAGALALAVFFLFEWWVPREPIVPSRLLTIRNVALSAVGHFFYGAAGYGPIVFVPQWALMVRGASSISAGIHLLPFSVGSVITSVLGGYIMTRTGRYRRLIIAGAVLLGIGNGLLILLDRSSSTLLHTGVLFLCGLGAGACIQPIMMAAQAAVSGHDMAAATSLCAFLRSLGGIICVAILSSVMHSVIRTGLTRLVLARPTFVFTIARVAENQSAIYAEGVPEELRARIIAIYTKAMRTAFYALLPFSGLLVLSTLGLKHVDLQRQRKQTIR</sequence>
<comment type="caution">
    <text evidence="1">The sequence shown here is derived from an EMBL/GenBank/DDBJ whole genome shotgun (WGS) entry which is preliminary data.</text>
</comment>
<gene>
    <name evidence="1" type="ORF">IWQ57_003619</name>
</gene>
<organism evidence="1 2">
    <name type="scientific">Coemansia nantahalensis</name>
    <dbReference type="NCBI Taxonomy" id="2789366"/>
    <lineage>
        <taxon>Eukaryota</taxon>
        <taxon>Fungi</taxon>
        <taxon>Fungi incertae sedis</taxon>
        <taxon>Zoopagomycota</taxon>
        <taxon>Kickxellomycotina</taxon>
        <taxon>Kickxellomycetes</taxon>
        <taxon>Kickxellales</taxon>
        <taxon>Kickxellaceae</taxon>
        <taxon>Coemansia</taxon>
    </lineage>
</organism>
<evidence type="ECO:0000313" key="1">
    <source>
        <dbReference type="EMBL" id="KAJ2768244.1"/>
    </source>
</evidence>
<keyword evidence="2" id="KW-1185">Reference proteome</keyword>
<proteinExistence type="predicted"/>